<evidence type="ECO:0000259" key="2">
    <source>
        <dbReference type="Pfam" id="PF02517"/>
    </source>
</evidence>
<feature type="domain" description="CAAX prenyl protease 2/Lysostaphin resistance protein A-like" evidence="2">
    <location>
        <begin position="145"/>
        <end position="241"/>
    </location>
</feature>
<keyword evidence="3" id="KW-0482">Metalloprotease</keyword>
<keyword evidence="3" id="KW-0378">Hydrolase</keyword>
<feature type="transmembrane region" description="Helical" evidence="1">
    <location>
        <begin position="202"/>
        <end position="221"/>
    </location>
</feature>
<feature type="transmembrane region" description="Helical" evidence="1">
    <location>
        <begin position="21"/>
        <end position="54"/>
    </location>
</feature>
<organism evidence="3 4">
    <name type="scientific">Halobaculum saliterrae</name>
    <dbReference type="NCBI Taxonomy" id="2073113"/>
    <lineage>
        <taxon>Archaea</taxon>
        <taxon>Methanobacteriati</taxon>
        <taxon>Methanobacteriota</taxon>
        <taxon>Stenosarchaea group</taxon>
        <taxon>Halobacteria</taxon>
        <taxon>Halobacteriales</taxon>
        <taxon>Haloferacaceae</taxon>
        <taxon>Halobaculum</taxon>
    </lineage>
</organism>
<protein>
    <submittedName>
        <fullName evidence="3">CPBP family intramembrane metalloprotease</fullName>
    </submittedName>
</protein>
<sequence length="277" mass="28745">MVSFGPLQTLTAWFRSLDPRIQALVVAPAIGFSGIVAAGVIVLVVFLALGLVGYQPSPLVLIGLSLVLVQGISFGGVASAYLIRTGRPPLSLFGVPTLRDVVVAVGGFFGSLLILVAASTLAQQADAPTAENEIAQFGAENPEVLLLLIPAAFIFIGPGEEILFRGVVQSRLREAFSPWVAIPLASVIFGAVHYVALTGAPSGRIVTIGILSTLTLVFGATYEYTDNLVVPSFIHGAYDAVLFAGLYVVVVYGPEAGSPSETASLVLADVLTLLPAI</sequence>
<dbReference type="InterPro" id="IPR003675">
    <property type="entry name" value="Rce1/LyrA-like_dom"/>
</dbReference>
<dbReference type="GO" id="GO:0006508">
    <property type="term" value="P:proteolysis"/>
    <property type="evidence" value="ECO:0007669"/>
    <property type="project" value="UniProtKB-KW"/>
</dbReference>
<proteinExistence type="predicted"/>
<dbReference type="GO" id="GO:0080120">
    <property type="term" value="P:CAAX-box protein maturation"/>
    <property type="evidence" value="ECO:0007669"/>
    <property type="project" value="UniProtKB-ARBA"/>
</dbReference>
<feature type="transmembrane region" description="Helical" evidence="1">
    <location>
        <begin position="144"/>
        <end position="164"/>
    </location>
</feature>
<keyword evidence="1" id="KW-1133">Transmembrane helix</keyword>
<keyword evidence="4" id="KW-1185">Reference proteome</keyword>
<gene>
    <name evidence="3" type="ORF">GRX01_01155</name>
</gene>
<feature type="transmembrane region" description="Helical" evidence="1">
    <location>
        <begin position="176"/>
        <end position="196"/>
    </location>
</feature>
<feature type="transmembrane region" description="Helical" evidence="1">
    <location>
        <begin position="233"/>
        <end position="252"/>
    </location>
</feature>
<name>A0A6B0SZZ9_9EURY</name>
<dbReference type="Proteomes" id="UP000437065">
    <property type="component" value="Unassembled WGS sequence"/>
</dbReference>
<feature type="transmembrane region" description="Helical" evidence="1">
    <location>
        <begin position="102"/>
        <end position="124"/>
    </location>
</feature>
<reference evidence="3 4" key="1">
    <citation type="submission" date="2019-12" db="EMBL/GenBank/DDBJ databases">
        <title>Isolation and characterization of three novel carbon monoxide-oxidizing members of Halobacteria from salione crusts and soils.</title>
        <authorList>
            <person name="Myers M.R."/>
            <person name="King G.M."/>
        </authorList>
    </citation>
    <scope>NUCLEOTIDE SEQUENCE [LARGE SCALE GENOMIC DNA]</scope>
    <source>
        <strain evidence="3 4">WSA2</strain>
    </source>
</reference>
<dbReference type="OrthoDB" id="275779at2157"/>
<dbReference type="Pfam" id="PF02517">
    <property type="entry name" value="Rce1-like"/>
    <property type="match status" value="1"/>
</dbReference>
<feature type="transmembrane region" description="Helical" evidence="1">
    <location>
        <begin position="60"/>
        <end position="82"/>
    </location>
</feature>
<evidence type="ECO:0000256" key="1">
    <source>
        <dbReference type="SAM" id="Phobius"/>
    </source>
</evidence>
<dbReference type="AlphaFoldDB" id="A0A6B0SZZ9"/>
<keyword evidence="1" id="KW-0812">Transmembrane</keyword>
<keyword evidence="3" id="KW-0645">Protease</keyword>
<keyword evidence="1" id="KW-0472">Membrane</keyword>
<comment type="caution">
    <text evidence="3">The sequence shown here is derived from an EMBL/GenBank/DDBJ whole genome shotgun (WGS) entry which is preliminary data.</text>
</comment>
<dbReference type="RefSeq" id="WP_159662596.1">
    <property type="nucleotide sequence ID" value="NZ_WUUS01000001.1"/>
</dbReference>
<accession>A0A6B0SZZ9</accession>
<evidence type="ECO:0000313" key="4">
    <source>
        <dbReference type="Proteomes" id="UP000437065"/>
    </source>
</evidence>
<dbReference type="GO" id="GO:0008237">
    <property type="term" value="F:metallopeptidase activity"/>
    <property type="evidence" value="ECO:0007669"/>
    <property type="project" value="UniProtKB-KW"/>
</dbReference>
<evidence type="ECO:0000313" key="3">
    <source>
        <dbReference type="EMBL" id="MXR39969.1"/>
    </source>
</evidence>
<dbReference type="GO" id="GO:0004175">
    <property type="term" value="F:endopeptidase activity"/>
    <property type="evidence" value="ECO:0007669"/>
    <property type="project" value="UniProtKB-ARBA"/>
</dbReference>
<dbReference type="EMBL" id="WUUS01000001">
    <property type="protein sequence ID" value="MXR39969.1"/>
    <property type="molecule type" value="Genomic_DNA"/>
</dbReference>